<gene>
    <name evidence="15" type="ORF">ASCRUDRAFT_6920</name>
</gene>
<dbReference type="GO" id="GO:0046872">
    <property type="term" value="F:metal ion binding"/>
    <property type="evidence" value="ECO:0007669"/>
    <property type="project" value="UniProtKB-UniRule"/>
</dbReference>
<dbReference type="EC" id="3.4.24.59" evidence="4"/>
<keyword evidence="7 13" id="KW-0479">Metal-binding</keyword>
<protein>
    <recommendedName>
        <fullName evidence="5">Mitochondrial intermediate peptidase</fullName>
        <ecNumber evidence="4">3.4.24.59</ecNumber>
    </recommendedName>
</protein>
<evidence type="ECO:0000256" key="12">
    <source>
        <dbReference type="ARBA" id="ARBA00023128"/>
    </source>
</evidence>
<keyword evidence="11 13" id="KW-0482">Metalloprotease</keyword>
<evidence type="ECO:0000256" key="8">
    <source>
        <dbReference type="ARBA" id="ARBA00022801"/>
    </source>
</evidence>
<dbReference type="OrthoDB" id="17530at2759"/>
<dbReference type="InterPro" id="IPR024077">
    <property type="entry name" value="Neurolysin/TOP_dom2"/>
</dbReference>
<accession>A0A1D2VL54</accession>
<evidence type="ECO:0000256" key="1">
    <source>
        <dbReference type="ARBA" id="ARBA00000436"/>
    </source>
</evidence>
<evidence type="ECO:0000256" key="4">
    <source>
        <dbReference type="ARBA" id="ARBA00012441"/>
    </source>
</evidence>
<evidence type="ECO:0000313" key="16">
    <source>
        <dbReference type="Proteomes" id="UP000095038"/>
    </source>
</evidence>
<keyword evidence="6 13" id="KW-0645">Protease</keyword>
<keyword evidence="8 13" id="KW-0378">Hydrolase</keyword>
<feature type="domain" description="Peptidase M3A/M3B catalytic" evidence="14">
    <location>
        <begin position="364"/>
        <end position="453"/>
    </location>
</feature>
<keyword evidence="10" id="KW-0809">Transit peptide</keyword>
<dbReference type="STRING" id="1344418.A0A1D2VL54"/>
<keyword evidence="9 13" id="KW-0862">Zinc</keyword>
<dbReference type="AlphaFoldDB" id="A0A1D2VL54"/>
<dbReference type="GO" id="GO:0005759">
    <property type="term" value="C:mitochondrial matrix"/>
    <property type="evidence" value="ECO:0007669"/>
    <property type="project" value="UniProtKB-SubCell"/>
</dbReference>
<dbReference type="GeneID" id="30965277"/>
<evidence type="ECO:0000256" key="7">
    <source>
        <dbReference type="ARBA" id="ARBA00022723"/>
    </source>
</evidence>
<keyword evidence="16" id="KW-1185">Reference proteome</keyword>
<comment type="similarity">
    <text evidence="3 13">Belongs to the peptidase M3 family.</text>
</comment>
<evidence type="ECO:0000256" key="11">
    <source>
        <dbReference type="ARBA" id="ARBA00023049"/>
    </source>
</evidence>
<evidence type="ECO:0000256" key="10">
    <source>
        <dbReference type="ARBA" id="ARBA00022946"/>
    </source>
</evidence>
<evidence type="ECO:0000256" key="13">
    <source>
        <dbReference type="RuleBase" id="RU003435"/>
    </source>
</evidence>
<dbReference type="Pfam" id="PF01432">
    <property type="entry name" value="Peptidase_M3"/>
    <property type="match status" value="2"/>
</dbReference>
<dbReference type="RefSeq" id="XP_020048629.1">
    <property type="nucleotide sequence ID" value="XM_020191641.1"/>
</dbReference>
<comment type="cofactor">
    <cofactor evidence="13">
        <name>Zn(2+)</name>
        <dbReference type="ChEBI" id="CHEBI:29105"/>
    </cofactor>
    <text evidence="13">Binds 1 zinc ion.</text>
</comment>
<evidence type="ECO:0000313" key="15">
    <source>
        <dbReference type="EMBL" id="ODV62322.1"/>
    </source>
</evidence>
<dbReference type="GO" id="GO:0006627">
    <property type="term" value="P:protein processing involved in protein targeting to mitochondrion"/>
    <property type="evidence" value="ECO:0007669"/>
    <property type="project" value="EnsemblFungi"/>
</dbReference>
<comment type="catalytic activity">
    <reaction evidence="1">
        <text>Release of an N-terminal octapeptide as second stage of processing of some proteins imported into the mitochondrion.</text>
        <dbReference type="EC" id="3.4.24.59"/>
    </reaction>
</comment>
<dbReference type="SUPFAM" id="SSF55486">
    <property type="entry name" value="Metalloproteases ('zincins'), catalytic domain"/>
    <property type="match status" value="1"/>
</dbReference>
<dbReference type="CDD" id="cd06457">
    <property type="entry name" value="M3A_MIP"/>
    <property type="match status" value="1"/>
</dbReference>
<dbReference type="EMBL" id="KV454477">
    <property type="protein sequence ID" value="ODV62322.1"/>
    <property type="molecule type" value="Genomic_DNA"/>
</dbReference>
<dbReference type="FunCoup" id="A0A1D2VL54">
    <property type="interactions" value="658"/>
</dbReference>
<dbReference type="PANTHER" id="PTHR11804">
    <property type="entry name" value="PROTEASE M3 THIMET OLIGOPEPTIDASE-RELATED"/>
    <property type="match status" value="1"/>
</dbReference>
<dbReference type="GO" id="GO:0006518">
    <property type="term" value="P:peptide metabolic process"/>
    <property type="evidence" value="ECO:0007669"/>
    <property type="project" value="TreeGrafter"/>
</dbReference>
<reference evidence="16" key="1">
    <citation type="submission" date="2016-05" db="EMBL/GenBank/DDBJ databases">
        <title>Comparative genomics of biotechnologically important yeasts.</title>
        <authorList>
            <consortium name="DOE Joint Genome Institute"/>
            <person name="Riley R."/>
            <person name="Haridas S."/>
            <person name="Wolfe K.H."/>
            <person name="Lopes M.R."/>
            <person name="Hittinger C.T."/>
            <person name="Goker M."/>
            <person name="Salamov A."/>
            <person name="Wisecaver J."/>
            <person name="Long T.M."/>
            <person name="Aerts A.L."/>
            <person name="Barry K."/>
            <person name="Choi C."/>
            <person name="Clum A."/>
            <person name="Coughlan A.Y."/>
            <person name="Deshpande S."/>
            <person name="Douglass A.P."/>
            <person name="Hanson S.J."/>
            <person name="Klenk H.-P."/>
            <person name="Labutti K."/>
            <person name="Lapidus A."/>
            <person name="Lindquist E."/>
            <person name="Lipzen A."/>
            <person name="Meier-Kolthoff J.P."/>
            <person name="Ohm R.A."/>
            <person name="Otillar R.P."/>
            <person name="Pangilinan J."/>
            <person name="Peng Y."/>
            <person name="Rokas A."/>
            <person name="Rosa C.A."/>
            <person name="Scheuner C."/>
            <person name="Sibirny A.A."/>
            <person name="Slot J.C."/>
            <person name="Stielow J.B."/>
            <person name="Sun H."/>
            <person name="Kurtzman C.P."/>
            <person name="Blackwell M."/>
            <person name="Grigoriev I.V."/>
            <person name="Jeffries T.W."/>
        </authorList>
    </citation>
    <scope>NUCLEOTIDE SEQUENCE [LARGE SCALE GENOMIC DNA]</scope>
    <source>
        <strain evidence="16">DSM 1968</strain>
    </source>
</reference>
<evidence type="ECO:0000256" key="6">
    <source>
        <dbReference type="ARBA" id="ARBA00022670"/>
    </source>
</evidence>
<feature type="domain" description="Peptidase M3A/M3B catalytic" evidence="14">
    <location>
        <begin position="495"/>
        <end position="938"/>
    </location>
</feature>
<dbReference type="GO" id="GO:0004222">
    <property type="term" value="F:metalloendopeptidase activity"/>
    <property type="evidence" value="ECO:0007669"/>
    <property type="project" value="UniProtKB-EC"/>
</dbReference>
<evidence type="ECO:0000256" key="2">
    <source>
        <dbReference type="ARBA" id="ARBA00004305"/>
    </source>
</evidence>
<dbReference type="InterPro" id="IPR024079">
    <property type="entry name" value="MetalloPept_cat_dom_sf"/>
</dbReference>
<dbReference type="InParanoid" id="A0A1D2VL54"/>
<dbReference type="GO" id="GO:0050821">
    <property type="term" value="P:protein stabilization"/>
    <property type="evidence" value="ECO:0007669"/>
    <property type="project" value="EnsemblFungi"/>
</dbReference>
<dbReference type="Gene3D" id="1.10.1370.10">
    <property type="entry name" value="Neurolysin, domain 3"/>
    <property type="match status" value="1"/>
</dbReference>
<keyword evidence="12" id="KW-0496">Mitochondrion</keyword>
<evidence type="ECO:0000256" key="3">
    <source>
        <dbReference type="ARBA" id="ARBA00006040"/>
    </source>
</evidence>
<name>A0A1D2VL54_9ASCO</name>
<proteinExistence type="inferred from homology"/>
<evidence type="ECO:0000256" key="5">
    <source>
        <dbReference type="ARBA" id="ARBA00018046"/>
    </source>
</evidence>
<organism evidence="15 16">
    <name type="scientific">Ascoidea rubescens DSM 1968</name>
    <dbReference type="NCBI Taxonomy" id="1344418"/>
    <lineage>
        <taxon>Eukaryota</taxon>
        <taxon>Fungi</taxon>
        <taxon>Dikarya</taxon>
        <taxon>Ascomycota</taxon>
        <taxon>Saccharomycotina</taxon>
        <taxon>Saccharomycetes</taxon>
        <taxon>Ascoideaceae</taxon>
        <taxon>Ascoidea</taxon>
    </lineage>
</organism>
<evidence type="ECO:0000256" key="9">
    <source>
        <dbReference type="ARBA" id="ARBA00022833"/>
    </source>
</evidence>
<dbReference type="InterPro" id="IPR001567">
    <property type="entry name" value="Pept_M3A_M3B_dom"/>
</dbReference>
<evidence type="ECO:0000259" key="14">
    <source>
        <dbReference type="Pfam" id="PF01432"/>
    </source>
</evidence>
<dbReference type="Proteomes" id="UP000095038">
    <property type="component" value="Unassembled WGS sequence"/>
</dbReference>
<comment type="subcellular location">
    <subcellularLocation>
        <location evidence="2">Mitochondrion matrix</location>
    </subcellularLocation>
</comment>
<dbReference type="GO" id="GO:0006879">
    <property type="term" value="P:intracellular iron ion homeostasis"/>
    <property type="evidence" value="ECO:0007669"/>
    <property type="project" value="EnsemblFungi"/>
</dbReference>
<sequence length="956" mass="110681">MRLTALSVRSFDVVGSPIASLVRISSQARSLSTVSRPFFSFTQCWGSSLVQRLGSKNDRNVLGTDFWRPYYKLASKDPLKTAVAFDKTVQKDIEKDGSYKLLKNIFDNEQCWLSFSKNKDYLSGLANIPNLSIFGNELRTGLFMNPYLKKPEDLEKFSDIMVTKIEKLLQKLIVKNPDDDILRNYIKDLDYLSDLLCKVIDLCSFLRVSHPNKDFLKYSNLSHQKMNELMIRLNTSFDLYTNLNDILNNPLKAHIKDSLSNEEILVGKILLKDFEDSGINLSEESKTIYIELSNKISHLEYEFISNSRDSNFKNSSNLVFNYKDLISSLPEDFINENNLLNIFSHFTFKNKIRIPTMSSISYKVLMASNNEDIRKKIYLSLYSHHDSQIKILEKILLSRKILSLKLKYNTFNHIQLKDKMSKSPENVLFFLDKLIDKVKPKCIEELKTLAEIKWLDLQNYRNSSIKVNDPSLEIFHNSFIKKSSVDQLDDSQLISFIRPWDRDYLAAKLIQQKRINLYNHGNGVNVPQILNRPISEYFSLGNVMEKLSKFLSIIYGVKFLPINPIKGETWHKDVRKVLLVDSKDENDIIGIIYFDLFERNDKSPNPAHYTIVCSRKITNPQELNECEILNDDKVPQNKNSSQGFIQCARDLNGDVYQLPIIALNCNFKQQSKVLLNSNLTQKMAFLSLSDLQTLFHEVGHSLHSMFGRTNLHNVSGTRCLTDFVELPSTLMETFAKDIRVLEFIGEHYDSKILKDFNIGPHEELHESIYLNQSENDVLKYCELYSQIKLAYIDQQLHLNTPNPIFYKDGIKSEITLKNTNLINLNNVEDLVQSITNFAKEIYWDTEKKLQIFADDESKWIGGWSHLLTYGSTYYTYTLDRAIAAKIYNELFYQNPFNTNNGHIFKNSVLKWGGSKDPWVLISDCLNDPKLKSGNKDSMDLISKSDLLEDELYHYVE</sequence>
<dbReference type="InterPro" id="IPR045090">
    <property type="entry name" value="Pept_M3A_M3B"/>
</dbReference>
<dbReference type="InterPro" id="IPR033851">
    <property type="entry name" value="M3A_MIP"/>
</dbReference>
<dbReference type="Gene3D" id="3.40.390.10">
    <property type="entry name" value="Collagenase (Catalytic Domain)"/>
    <property type="match status" value="1"/>
</dbReference>
<dbReference type="PANTHER" id="PTHR11804:SF79">
    <property type="entry name" value="MITOCHONDRIAL INTERMEDIATE PEPTIDASE"/>
    <property type="match status" value="1"/>
</dbReference>